<dbReference type="STRING" id="1605367.AFM12_00215"/>
<dbReference type="PROSITE" id="PS50072">
    <property type="entry name" value="CSA_PPIASE_2"/>
    <property type="match status" value="1"/>
</dbReference>
<evidence type="ECO:0000256" key="2">
    <source>
        <dbReference type="ARBA" id="ARBA00007365"/>
    </source>
</evidence>
<dbReference type="AlphaFoldDB" id="A0A0P7BVY3"/>
<dbReference type="PANTHER" id="PTHR45625:SF4">
    <property type="entry name" value="PEPTIDYLPROLYL ISOMERASE DOMAIN AND WD REPEAT-CONTAINING PROTEIN 1"/>
    <property type="match status" value="1"/>
</dbReference>
<dbReference type="PANTHER" id="PTHR45625">
    <property type="entry name" value="PEPTIDYL-PROLYL CIS-TRANS ISOMERASE-RELATED"/>
    <property type="match status" value="1"/>
</dbReference>
<dbReference type="InterPro" id="IPR024936">
    <property type="entry name" value="Cyclophilin-type_PPIase"/>
</dbReference>
<dbReference type="OrthoDB" id="9807797at2"/>
<sequence length="239" mass="26869">MTRLLLLILLSTSVFAQKKSKKDYLITIETSKGTMHAVLFDDTPKHKANFLKLTESGFYQDLLFHRIVNEFMIQGGDPDSKNARKGARLGAGGSNLPKVPYEFTAKHVHTKGALAAARTNNPRKESSGCQFYIVTGKKYEEQQLKAIEARQVSGNTPRIELEYTPEQYKAYQTIGGTPFLDNNYTVFGEIIQGIEVAETIEKMETDGAERPLEDVKMNISAKRMSKKKISNLYGYAYPE</sequence>
<dbReference type="EC" id="5.2.1.8" evidence="3"/>
<protein>
    <recommendedName>
        <fullName evidence="3">peptidylprolyl isomerase</fullName>
        <ecNumber evidence="3">5.2.1.8</ecNumber>
    </recommendedName>
</protein>
<comment type="function">
    <text evidence="1">PPIases accelerate the folding of proteins. It catalyzes the cis-trans isomerization of proline imidic peptide bonds in oligopeptides.</text>
</comment>
<evidence type="ECO:0000256" key="5">
    <source>
        <dbReference type="ARBA" id="ARBA00023235"/>
    </source>
</evidence>
<accession>A0A0P7BVY3</accession>
<comment type="similarity">
    <text evidence="2">Belongs to the cyclophilin-type PPIase family.</text>
</comment>
<dbReference type="InterPro" id="IPR044666">
    <property type="entry name" value="Cyclophilin_A-like"/>
</dbReference>
<proteinExistence type="inferred from homology"/>
<dbReference type="GO" id="GO:0003755">
    <property type="term" value="F:peptidyl-prolyl cis-trans isomerase activity"/>
    <property type="evidence" value="ECO:0007669"/>
    <property type="project" value="UniProtKB-KW"/>
</dbReference>
<dbReference type="InterPro" id="IPR002130">
    <property type="entry name" value="Cyclophilin-type_PPIase_dom"/>
</dbReference>
<dbReference type="PROSITE" id="PS00170">
    <property type="entry name" value="CSA_PPIASE_1"/>
    <property type="match status" value="1"/>
</dbReference>
<feature type="chain" id="PRO_5006136281" description="peptidylprolyl isomerase" evidence="6">
    <location>
        <begin position="17"/>
        <end position="239"/>
    </location>
</feature>
<evidence type="ECO:0000256" key="6">
    <source>
        <dbReference type="SAM" id="SignalP"/>
    </source>
</evidence>
<dbReference type="Pfam" id="PF00160">
    <property type="entry name" value="Pro_isomerase"/>
    <property type="match status" value="1"/>
</dbReference>
<gene>
    <name evidence="8" type="ORF">AFM12_00215</name>
</gene>
<evidence type="ECO:0000313" key="8">
    <source>
        <dbReference type="EMBL" id="KPM49114.1"/>
    </source>
</evidence>
<dbReference type="Proteomes" id="UP000050454">
    <property type="component" value="Unassembled WGS sequence"/>
</dbReference>
<evidence type="ECO:0000256" key="1">
    <source>
        <dbReference type="ARBA" id="ARBA00002388"/>
    </source>
</evidence>
<name>A0A0P7BVY3_9BACT</name>
<evidence type="ECO:0000259" key="7">
    <source>
        <dbReference type="PROSITE" id="PS50072"/>
    </source>
</evidence>
<keyword evidence="4" id="KW-0697">Rotamase</keyword>
<comment type="caution">
    <text evidence="8">The sequence shown here is derived from an EMBL/GenBank/DDBJ whole genome shotgun (WGS) entry which is preliminary data.</text>
</comment>
<dbReference type="PATRIC" id="fig|1605367.3.peg.1364"/>
<feature type="signal peptide" evidence="6">
    <location>
        <begin position="1"/>
        <end position="16"/>
    </location>
</feature>
<evidence type="ECO:0000256" key="3">
    <source>
        <dbReference type="ARBA" id="ARBA00013194"/>
    </source>
</evidence>
<dbReference type="PIRSF" id="PIRSF001467">
    <property type="entry name" value="Peptidylpro_ismrse"/>
    <property type="match status" value="1"/>
</dbReference>
<dbReference type="InterPro" id="IPR029000">
    <property type="entry name" value="Cyclophilin-like_dom_sf"/>
</dbReference>
<dbReference type="EMBL" id="LGTQ01000005">
    <property type="protein sequence ID" value="KPM49114.1"/>
    <property type="molecule type" value="Genomic_DNA"/>
</dbReference>
<keyword evidence="5 8" id="KW-0413">Isomerase</keyword>
<dbReference type="CDD" id="cd00317">
    <property type="entry name" value="cyclophilin"/>
    <property type="match status" value="1"/>
</dbReference>
<dbReference type="SUPFAM" id="SSF50891">
    <property type="entry name" value="Cyclophilin-like"/>
    <property type="match status" value="1"/>
</dbReference>
<keyword evidence="9" id="KW-1185">Reference proteome</keyword>
<feature type="domain" description="PPIase cyclophilin-type" evidence="7">
    <location>
        <begin position="33"/>
        <end position="222"/>
    </location>
</feature>
<evidence type="ECO:0000313" key="9">
    <source>
        <dbReference type="Proteomes" id="UP000050454"/>
    </source>
</evidence>
<evidence type="ECO:0000256" key="4">
    <source>
        <dbReference type="ARBA" id="ARBA00023110"/>
    </source>
</evidence>
<dbReference type="GO" id="GO:0006457">
    <property type="term" value="P:protein folding"/>
    <property type="evidence" value="ECO:0007669"/>
    <property type="project" value="InterPro"/>
</dbReference>
<dbReference type="Gene3D" id="2.40.100.10">
    <property type="entry name" value="Cyclophilin-like"/>
    <property type="match status" value="1"/>
</dbReference>
<organism evidence="8 9">
    <name type="scientific">Jiulongibacter sediminis</name>
    <dbReference type="NCBI Taxonomy" id="1605367"/>
    <lineage>
        <taxon>Bacteria</taxon>
        <taxon>Pseudomonadati</taxon>
        <taxon>Bacteroidota</taxon>
        <taxon>Cytophagia</taxon>
        <taxon>Cytophagales</taxon>
        <taxon>Leadbetterellaceae</taxon>
        <taxon>Jiulongibacter</taxon>
    </lineage>
</organism>
<dbReference type="RefSeq" id="WP_055142995.1">
    <property type="nucleotide sequence ID" value="NZ_JXSZ01000005.1"/>
</dbReference>
<keyword evidence="6" id="KW-0732">Signal</keyword>
<dbReference type="InterPro" id="IPR020892">
    <property type="entry name" value="Cyclophilin-type_PPIase_CS"/>
</dbReference>
<reference evidence="8 9" key="1">
    <citation type="submission" date="2015-07" db="EMBL/GenBank/DDBJ databases">
        <title>The draft genome sequence of Leadbetterella sp. JN14-9.</title>
        <authorList>
            <person name="Liu Y."/>
            <person name="Du J."/>
            <person name="Shao Z."/>
        </authorList>
    </citation>
    <scope>NUCLEOTIDE SEQUENCE [LARGE SCALE GENOMIC DNA]</scope>
    <source>
        <strain evidence="8 9">JN14-9</strain>
    </source>
</reference>